<keyword evidence="2" id="KW-1185">Reference proteome</keyword>
<proteinExistence type="predicted"/>
<reference evidence="1 2" key="1">
    <citation type="journal article" date="2021" name="Elife">
        <title>Chloroplast acquisition without the gene transfer in kleptoplastic sea slugs, Plakobranchus ocellatus.</title>
        <authorList>
            <person name="Maeda T."/>
            <person name="Takahashi S."/>
            <person name="Yoshida T."/>
            <person name="Shimamura S."/>
            <person name="Takaki Y."/>
            <person name="Nagai Y."/>
            <person name="Toyoda A."/>
            <person name="Suzuki Y."/>
            <person name="Arimoto A."/>
            <person name="Ishii H."/>
            <person name="Satoh N."/>
            <person name="Nishiyama T."/>
            <person name="Hasebe M."/>
            <person name="Maruyama T."/>
            <person name="Minagawa J."/>
            <person name="Obokata J."/>
            <person name="Shigenobu S."/>
        </authorList>
    </citation>
    <scope>NUCLEOTIDE SEQUENCE [LARGE SCALE GENOMIC DNA]</scope>
</reference>
<sequence length="84" mass="9669">MVEYPEVHHYLLVHSVTSTAVGPPPTELLARYTHHYLVRIPPSVGVPLPGLLLHQFPVVGRQDTQESIRVGWRHSGPAMFWWHW</sequence>
<protein>
    <submittedName>
        <fullName evidence="1">Uncharacterized protein</fullName>
    </submittedName>
</protein>
<gene>
    <name evidence="1" type="ORF">ElyMa_004991000</name>
</gene>
<comment type="caution">
    <text evidence="1">The sequence shown here is derived from an EMBL/GenBank/DDBJ whole genome shotgun (WGS) entry which is preliminary data.</text>
</comment>
<organism evidence="1 2">
    <name type="scientific">Elysia marginata</name>
    <dbReference type="NCBI Taxonomy" id="1093978"/>
    <lineage>
        <taxon>Eukaryota</taxon>
        <taxon>Metazoa</taxon>
        <taxon>Spiralia</taxon>
        <taxon>Lophotrochozoa</taxon>
        <taxon>Mollusca</taxon>
        <taxon>Gastropoda</taxon>
        <taxon>Heterobranchia</taxon>
        <taxon>Euthyneura</taxon>
        <taxon>Panpulmonata</taxon>
        <taxon>Sacoglossa</taxon>
        <taxon>Placobranchoidea</taxon>
        <taxon>Plakobranchidae</taxon>
        <taxon>Elysia</taxon>
    </lineage>
</organism>
<evidence type="ECO:0000313" key="2">
    <source>
        <dbReference type="Proteomes" id="UP000762676"/>
    </source>
</evidence>
<accession>A0AAV4J4X1</accession>
<evidence type="ECO:0000313" key="1">
    <source>
        <dbReference type="EMBL" id="GFS17779.1"/>
    </source>
</evidence>
<name>A0AAV4J4X1_9GAST</name>
<dbReference type="EMBL" id="BMAT01009977">
    <property type="protein sequence ID" value="GFS17779.1"/>
    <property type="molecule type" value="Genomic_DNA"/>
</dbReference>
<dbReference type="AlphaFoldDB" id="A0AAV4J4X1"/>
<dbReference type="Proteomes" id="UP000762676">
    <property type="component" value="Unassembled WGS sequence"/>
</dbReference>